<dbReference type="PRINTS" id="PR00507">
    <property type="entry name" value="N12N6MTFRASE"/>
</dbReference>
<dbReference type="InterPro" id="IPR011639">
    <property type="entry name" value="MethylTrfase_TaqI-like_dom"/>
</dbReference>
<evidence type="ECO:0000256" key="2">
    <source>
        <dbReference type="ARBA" id="ARBA00011900"/>
    </source>
</evidence>
<dbReference type="SUPFAM" id="SSF53335">
    <property type="entry name" value="S-adenosyl-L-methionine-dependent methyltransferases"/>
    <property type="match status" value="1"/>
</dbReference>
<evidence type="ECO:0000313" key="8">
    <source>
        <dbReference type="EMBL" id="ABQ31616.1"/>
    </source>
</evidence>
<feature type="domain" description="Type II methyltransferase M.TaqI-like" evidence="7">
    <location>
        <begin position="103"/>
        <end position="281"/>
    </location>
</feature>
<dbReference type="EC" id="2.1.1.72" evidence="2"/>
<name>A5G184_ACICJ</name>
<dbReference type="REBASE" id="15254">
    <property type="entry name" value="AcrJFORF2422P"/>
</dbReference>
<protein>
    <recommendedName>
        <fullName evidence="2">site-specific DNA-methyltransferase (adenine-specific)</fullName>
        <ecNumber evidence="2">2.1.1.72</ecNumber>
    </recommendedName>
</protein>
<evidence type="ECO:0000256" key="3">
    <source>
        <dbReference type="ARBA" id="ARBA00022603"/>
    </source>
</evidence>
<keyword evidence="4 8" id="KW-0808">Transferase</keyword>
<dbReference type="KEGG" id="acr:Acry_2422"/>
<dbReference type="Gene3D" id="3.40.50.150">
    <property type="entry name" value="Vaccinia Virus protein VP39"/>
    <property type="match status" value="1"/>
</dbReference>
<dbReference type="EMBL" id="CP000697">
    <property type="protein sequence ID" value="ABQ31616.1"/>
    <property type="molecule type" value="Genomic_DNA"/>
</dbReference>
<dbReference type="eggNOG" id="COG0286">
    <property type="taxonomic scope" value="Bacteria"/>
</dbReference>
<organism evidence="8 9">
    <name type="scientific">Acidiphilium cryptum (strain JF-5)</name>
    <dbReference type="NCBI Taxonomy" id="349163"/>
    <lineage>
        <taxon>Bacteria</taxon>
        <taxon>Pseudomonadati</taxon>
        <taxon>Pseudomonadota</taxon>
        <taxon>Alphaproteobacteria</taxon>
        <taxon>Acetobacterales</taxon>
        <taxon>Acidocellaceae</taxon>
        <taxon>Acidiphilium</taxon>
    </lineage>
</organism>
<evidence type="ECO:0000256" key="5">
    <source>
        <dbReference type="ARBA" id="ARBA00022691"/>
    </source>
</evidence>
<evidence type="ECO:0000256" key="1">
    <source>
        <dbReference type="ARBA" id="ARBA00006594"/>
    </source>
</evidence>
<dbReference type="GO" id="GO:0032259">
    <property type="term" value="P:methylation"/>
    <property type="evidence" value="ECO:0007669"/>
    <property type="project" value="UniProtKB-KW"/>
</dbReference>
<dbReference type="RefSeq" id="WP_012040047.1">
    <property type="nucleotide sequence ID" value="NC_009484.1"/>
</dbReference>
<evidence type="ECO:0000256" key="4">
    <source>
        <dbReference type="ARBA" id="ARBA00022679"/>
    </source>
</evidence>
<dbReference type="PROSITE" id="PS00092">
    <property type="entry name" value="N6_MTASE"/>
    <property type="match status" value="1"/>
</dbReference>
<gene>
    <name evidence="8" type="ordered locus">Acry_2422</name>
</gene>
<sequence>MNEQAGFTLRGRNPDVLNCIANLSNDEVFTPPEFANRMLDTLTEAWAASNGGANIWADRAVKFLDPCTKSGAFLREITTRLIAGLADEIPDLQTRVDHILTRQVFGIGITTLTSLLTRRSIYCSKHANGEHSVTKNFAHDEGNIWFERTEHTWEKGRCVFCGASNVTLDRGVGLETHAYAFIHTHDIKARLSELFGGEMQFDVIIGNPPYQMTGGGGGNNDSPIYQMFVQQAVKLEPNFLCMVIPSRWMAGGRGLGDFRAEFLGDQRIRTLVDYENAKDAFPTVGIGGGICYFLWNRDNPGLCESTYHRNGVTIGPHPRVLDEFDVFVRDNRAVVILQKVLAAGERSFEELVSGDTPFGLATNFTGYIRGAIPNDKQVMLYANVATKRVRGAMKREAITKNSQLIDVWKLFLPVAGSGRERERSGVDIVLGPPIIGEPGSVCTQTYLVAGPLNSMDEAESIVSYLQTRLARFLVSLRKPAQHVFRGMYRWVPVQQWSKKWTDAALYQKYGITDDEVAFIEQMIRPMGGGRE</sequence>
<proteinExistence type="inferred from homology"/>
<reference evidence="8 9" key="1">
    <citation type="submission" date="2007-05" db="EMBL/GenBank/DDBJ databases">
        <title>Complete sequence of chromosome of Acidiphilium cryptum JF-5.</title>
        <authorList>
            <consortium name="US DOE Joint Genome Institute"/>
            <person name="Copeland A."/>
            <person name="Lucas S."/>
            <person name="Lapidus A."/>
            <person name="Barry K."/>
            <person name="Detter J.C."/>
            <person name="Glavina del Rio T."/>
            <person name="Hammon N."/>
            <person name="Israni S."/>
            <person name="Dalin E."/>
            <person name="Tice H."/>
            <person name="Pitluck S."/>
            <person name="Sims D."/>
            <person name="Brettin T."/>
            <person name="Bruce D."/>
            <person name="Han C."/>
            <person name="Schmutz J."/>
            <person name="Larimer F."/>
            <person name="Land M."/>
            <person name="Hauser L."/>
            <person name="Kyrpides N."/>
            <person name="Kim E."/>
            <person name="Magnuson T."/>
            <person name="Richardson P."/>
        </authorList>
    </citation>
    <scope>NUCLEOTIDE SEQUENCE [LARGE SCALE GENOMIC DNA]</scope>
    <source>
        <strain evidence="8 9">JF-5</strain>
    </source>
</reference>
<keyword evidence="3 8" id="KW-0489">Methyltransferase</keyword>
<comment type="similarity">
    <text evidence="1">Belongs to the N(4)/N(6)-methyltransferase family.</text>
</comment>
<dbReference type="PANTHER" id="PTHR33841">
    <property type="entry name" value="DNA METHYLTRANSFERASE YEEA-RELATED"/>
    <property type="match status" value="1"/>
</dbReference>
<dbReference type="GO" id="GO:0009007">
    <property type="term" value="F:site-specific DNA-methyltransferase (adenine-specific) activity"/>
    <property type="evidence" value="ECO:0007669"/>
    <property type="project" value="UniProtKB-EC"/>
</dbReference>
<evidence type="ECO:0000256" key="6">
    <source>
        <dbReference type="ARBA" id="ARBA00047942"/>
    </source>
</evidence>
<dbReference type="InterPro" id="IPR050953">
    <property type="entry name" value="N4_N6_ade-DNA_methylase"/>
</dbReference>
<keyword evidence="5" id="KW-0949">S-adenosyl-L-methionine</keyword>
<accession>A5G184</accession>
<dbReference type="GO" id="GO:0006304">
    <property type="term" value="P:DNA modification"/>
    <property type="evidence" value="ECO:0007669"/>
    <property type="project" value="InterPro"/>
</dbReference>
<evidence type="ECO:0000259" key="7">
    <source>
        <dbReference type="Pfam" id="PF07669"/>
    </source>
</evidence>
<dbReference type="InterPro" id="IPR002052">
    <property type="entry name" value="DNA_methylase_N6_adenine_CS"/>
</dbReference>
<comment type="catalytic activity">
    <reaction evidence="6">
        <text>a 2'-deoxyadenosine in DNA + S-adenosyl-L-methionine = an N(6)-methyl-2'-deoxyadenosine in DNA + S-adenosyl-L-homocysteine + H(+)</text>
        <dbReference type="Rhea" id="RHEA:15197"/>
        <dbReference type="Rhea" id="RHEA-COMP:12418"/>
        <dbReference type="Rhea" id="RHEA-COMP:12419"/>
        <dbReference type="ChEBI" id="CHEBI:15378"/>
        <dbReference type="ChEBI" id="CHEBI:57856"/>
        <dbReference type="ChEBI" id="CHEBI:59789"/>
        <dbReference type="ChEBI" id="CHEBI:90615"/>
        <dbReference type="ChEBI" id="CHEBI:90616"/>
        <dbReference type="EC" id="2.1.1.72"/>
    </reaction>
</comment>
<keyword evidence="9" id="KW-1185">Reference proteome</keyword>
<dbReference type="GO" id="GO:0003676">
    <property type="term" value="F:nucleic acid binding"/>
    <property type="evidence" value="ECO:0007669"/>
    <property type="project" value="InterPro"/>
</dbReference>
<dbReference type="Proteomes" id="UP000000245">
    <property type="component" value="Chromosome"/>
</dbReference>
<dbReference type="HOGENOM" id="CLU_024181_1_0_5"/>
<dbReference type="InterPro" id="IPR029063">
    <property type="entry name" value="SAM-dependent_MTases_sf"/>
</dbReference>
<dbReference type="AlphaFoldDB" id="A5G184"/>
<evidence type="ECO:0000313" key="9">
    <source>
        <dbReference type="Proteomes" id="UP000000245"/>
    </source>
</evidence>
<dbReference type="PANTHER" id="PTHR33841:SF5">
    <property type="entry name" value="DNA METHYLASE (MODIFICATION METHYLASE) (METHYLTRANSFERASE)-RELATED"/>
    <property type="match status" value="1"/>
</dbReference>
<dbReference type="STRING" id="349163.Acry_2422"/>
<dbReference type="Pfam" id="PF07669">
    <property type="entry name" value="Eco57I"/>
    <property type="match status" value="1"/>
</dbReference>